<dbReference type="Proteomes" id="UP000187203">
    <property type="component" value="Unassembled WGS sequence"/>
</dbReference>
<organism evidence="1 2">
    <name type="scientific">Corchorus olitorius</name>
    <dbReference type="NCBI Taxonomy" id="93759"/>
    <lineage>
        <taxon>Eukaryota</taxon>
        <taxon>Viridiplantae</taxon>
        <taxon>Streptophyta</taxon>
        <taxon>Embryophyta</taxon>
        <taxon>Tracheophyta</taxon>
        <taxon>Spermatophyta</taxon>
        <taxon>Magnoliopsida</taxon>
        <taxon>eudicotyledons</taxon>
        <taxon>Gunneridae</taxon>
        <taxon>Pentapetalae</taxon>
        <taxon>rosids</taxon>
        <taxon>malvids</taxon>
        <taxon>Malvales</taxon>
        <taxon>Malvaceae</taxon>
        <taxon>Grewioideae</taxon>
        <taxon>Apeibeae</taxon>
        <taxon>Corchorus</taxon>
    </lineage>
</organism>
<reference evidence="2" key="1">
    <citation type="submission" date="2013-09" db="EMBL/GenBank/DDBJ databases">
        <title>Corchorus olitorius genome sequencing.</title>
        <authorList>
            <person name="Alam M."/>
            <person name="Haque M.S."/>
            <person name="Islam M.S."/>
            <person name="Emdad E.M."/>
            <person name="Islam M.M."/>
            <person name="Ahmed B."/>
            <person name="Halim A."/>
            <person name="Hossen Q.M.M."/>
            <person name="Hossain M.Z."/>
            <person name="Ahmed R."/>
            <person name="Khan M.M."/>
            <person name="Islam R."/>
            <person name="Rashid M.M."/>
            <person name="Khan S.A."/>
            <person name="Rahman M.S."/>
            <person name="Alam M."/>
            <person name="Yahiya A.S."/>
            <person name="Khan M.S."/>
            <person name="Azam M.S."/>
            <person name="Haque T."/>
            <person name="Lashkar M.Z.H."/>
            <person name="Akhand A.I."/>
            <person name="Morshed G."/>
            <person name="Roy S."/>
            <person name="Uddin K.S."/>
            <person name="Rabeya T."/>
            <person name="Hossain A.S."/>
            <person name="Chowdhury A."/>
            <person name="Snigdha A.R."/>
            <person name="Mortoza M.S."/>
            <person name="Matin S.A."/>
            <person name="Hoque S.M.E."/>
            <person name="Islam M.K."/>
            <person name="Roy D.K."/>
            <person name="Haider R."/>
            <person name="Moosa M.M."/>
            <person name="Elias S.M."/>
            <person name="Hasan A.M."/>
            <person name="Jahan S."/>
            <person name="Shafiuddin M."/>
            <person name="Mahmood N."/>
            <person name="Shommy N.S."/>
        </authorList>
    </citation>
    <scope>NUCLEOTIDE SEQUENCE [LARGE SCALE GENOMIC DNA]</scope>
    <source>
        <strain evidence="2">cv. O-4</strain>
    </source>
</reference>
<protein>
    <submittedName>
        <fullName evidence="1">Uncharacterized protein</fullName>
    </submittedName>
</protein>
<keyword evidence="2" id="KW-1185">Reference proteome</keyword>
<dbReference type="AlphaFoldDB" id="A0A1R3JNR3"/>
<dbReference type="EMBL" id="AWUE01015651">
    <property type="protein sequence ID" value="OMO96423.1"/>
    <property type="molecule type" value="Genomic_DNA"/>
</dbReference>
<evidence type="ECO:0000313" key="1">
    <source>
        <dbReference type="EMBL" id="OMO96423.1"/>
    </source>
</evidence>
<evidence type="ECO:0000313" key="2">
    <source>
        <dbReference type="Proteomes" id="UP000187203"/>
    </source>
</evidence>
<name>A0A1R3JNR3_9ROSI</name>
<gene>
    <name evidence="1" type="ORF">COLO4_15287</name>
</gene>
<sequence length="271" mass="31653">MNLNKFNSEGFNKAVSKLLGEDGTPNHVVERPAGGYERVRKSTACDFVELFRGNNNLPTKALKRQGRLLGVFYAQCPYQSLWMPTMTMKLPLNCLKIMITTEMCNRALWRLPKDLLHLLYHIRDFISFWTRDAPQYVLNHPSCWSDLKFCKVLLSIRSLIRSARARKVLEKAVGNAYPAPGGFLWKRAFIDGFLNNPNYPEDYFKDAAYDTFYFGYEDSTDEMATSFEDTGVGFLIYLRDLVERPRKNSRLRRIRMLVNWMSPTLLIFERW</sequence>
<accession>A0A1R3JNR3</accession>
<comment type="caution">
    <text evidence="1">The sequence shown here is derived from an EMBL/GenBank/DDBJ whole genome shotgun (WGS) entry which is preliminary data.</text>
</comment>
<proteinExistence type="predicted"/>